<proteinExistence type="predicted"/>
<organism evidence="1 2">
    <name type="scientific">Potamilus streckersoni</name>
    <dbReference type="NCBI Taxonomy" id="2493646"/>
    <lineage>
        <taxon>Eukaryota</taxon>
        <taxon>Metazoa</taxon>
        <taxon>Spiralia</taxon>
        <taxon>Lophotrochozoa</taxon>
        <taxon>Mollusca</taxon>
        <taxon>Bivalvia</taxon>
        <taxon>Autobranchia</taxon>
        <taxon>Heteroconchia</taxon>
        <taxon>Palaeoheterodonta</taxon>
        <taxon>Unionida</taxon>
        <taxon>Unionoidea</taxon>
        <taxon>Unionidae</taxon>
        <taxon>Ambleminae</taxon>
        <taxon>Lampsilini</taxon>
        <taxon>Potamilus</taxon>
    </lineage>
</organism>
<dbReference type="Proteomes" id="UP001195483">
    <property type="component" value="Unassembled WGS sequence"/>
</dbReference>
<accession>A0AAE0SDC3</accession>
<dbReference type="EMBL" id="JAEAOA010002053">
    <property type="protein sequence ID" value="KAK3589955.1"/>
    <property type="molecule type" value="Genomic_DNA"/>
</dbReference>
<evidence type="ECO:0000313" key="1">
    <source>
        <dbReference type="EMBL" id="KAK3589955.1"/>
    </source>
</evidence>
<keyword evidence="2" id="KW-1185">Reference proteome</keyword>
<reference evidence="1" key="1">
    <citation type="journal article" date="2021" name="Genome Biol. Evol.">
        <title>A High-Quality Reference Genome for a Parasitic Bivalve with Doubly Uniparental Inheritance (Bivalvia: Unionida).</title>
        <authorList>
            <person name="Smith C.H."/>
        </authorList>
    </citation>
    <scope>NUCLEOTIDE SEQUENCE</scope>
    <source>
        <strain evidence="1">CHS0354</strain>
    </source>
</reference>
<evidence type="ECO:0000313" key="2">
    <source>
        <dbReference type="Proteomes" id="UP001195483"/>
    </source>
</evidence>
<gene>
    <name evidence="1" type="ORF">CHS0354_034977</name>
</gene>
<comment type="caution">
    <text evidence="1">The sequence shown here is derived from an EMBL/GenBank/DDBJ whole genome shotgun (WGS) entry which is preliminary data.</text>
</comment>
<dbReference type="AlphaFoldDB" id="A0AAE0SDC3"/>
<reference evidence="1" key="3">
    <citation type="submission" date="2023-05" db="EMBL/GenBank/DDBJ databases">
        <authorList>
            <person name="Smith C.H."/>
        </authorList>
    </citation>
    <scope>NUCLEOTIDE SEQUENCE</scope>
    <source>
        <strain evidence="1">CHS0354</strain>
        <tissue evidence="1">Mantle</tissue>
    </source>
</reference>
<sequence length="338" mass="39431">MHIRLTSNMPPISEEQNIDYKLCVQIACSFRHTALVHIPQCYLSLVNYLERIMFASKYIPYNMNYPLTFAVVVLFSQLGFQIASFCKENVRFLSLGQVDYLVHLVTSCLTLGINSDATSVRLKLCGLGMELGNYNLTESCLQHITDYQMRYMYSGTVDQKRNLTILNCNQISCLEKMSIKIYSTEELLQTQLSFSVVYIKSEIPITPTPLRMEMFRSVGSPPQLRDEYEYWYAWGVVDSLMCLYFFQYLNFSRQGKERHKQVALEKMINVIKTESNILHKDTALNLLGYSFMKEDQLTNAFVCFTLSLKIRPYHNAAKFYLALLFKRVLNNQRRHVHY</sequence>
<protein>
    <submittedName>
        <fullName evidence="1">Uncharacterized protein</fullName>
    </submittedName>
</protein>
<reference evidence="1" key="2">
    <citation type="journal article" date="2021" name="Genome Biol. Evol.">
        <title>Developing a high-quality reference genome for a parasitic bivalve with doubly uniparental inheritance (Bivalvia: Unionida).</title>
        <authorList>
            <person name="Smith C.H."/>
        </authorList>
    </citation>
    <scope>NUCLEOTIDE SEQUENCE</scope>
    <source>
        <strain evidence="1">CHS0354</strain>
        <tissue evidence="1">Mantle</tissue>
    </source>
</reference>
<name>A0AAE0SDC3_9BIVA</name>